<feature type="compositionally biased region" description="Acidic residues" evidence="1">
    <location>
        <begin position="170"/>
        <end position="189"/>
    </location>
</feature>
<accession>A0A7R7VJ22</accession>
<dbReference type="KEGG" id="ache:ACHE_21073A"/>
<protein>
    <recommendedName>
        <fullName evidence="6">VanZ domain protein</fullName>
    </recommendedName>
</protein>
<reference evidence="4" key="2">
    <citation type="submission" date="2021-02" db="EMBL/GenBank/DDBJ databases">
        <title>Aspergillus chevalieri M1 genome sequence.</title>
        <authorList>
            <person name="Kadooka C."/>
            <person name="Mori K."/>
            <person name="Futagami T."/>
        </authorList>
    </citation>
    <scope>NUCLEOTIDE SEQUENCE</scope>
    <source>
        <strain evidence="4">M1</strain>
    </source>
</reference>
<gene>
    <name evidence="4" type="ORF">ACHE_21073A</name>
</gene>
<name>A0A7R7VJ22_ASPCH</name>
<reference evidence="4" key="1">
    <citation type="submission" date="2021-01" db="EMBL/GenBank/DDBJ databases">
        <authorList>
            <consortium name="Aspergillus chevalieri M1 genome sequencing consortium"/>
            <person name="Kazuki M."/>
            <person name="Futagami T."/>
        </authorList>
    </citation>
    <scope>NUCLEOTIDE SEQUENCE</scope>
    <source>
        <strain evidence="4">M1</strain>
    </source>
</reference>
<dbReference type="GeneID" id="66979974"/>
<evidence type="ECO:0000313" key="5">
    <source>
        <dbReference type="Proteomes" id="UP000637239"/>
    </source>
</evidence>
<feature type="region of interest" description="Disordered" evidence="1">
    <location>
        <begin position="143"/>
        <end position="218"/>
    </location>
</feature>
<sequence>MRIRYSFAGAFILLVLVAAYAGLLPHNTSSPIPPNLQPNDKFLHLITFFLLSLIFYWIFDTSRRRALHLTLLVCTLALGVGSEVLQGLLPNDRPFDPLDLLANLVGSLGAVGLCGWYHRRMLERRRKARYGALADDEVAGDDVELSGMGHGRDEESGLGPQENGVMSLEQEVDNWDENAVDRWDEEDGLDEHGNGVRDQKAGGAGATAGIDEGKKRSD</sequence>
<feature type="signal peptide" evidence="3">
    <location>
        <begin position="1"/>
        <end position="21"/>
    </location>
</feature>
<dbReference type="AlphaFoldDB" id="A0A7R7VJ22"/>
<dbReference type="EMBL" id="AP024417">
    <property type="protein sequence ID" value="BCR85615.1"/>
    <property type="molecule type" value="Genomic_DNA"/>
</dbReference>
<keyword evidence="2" id="KW-0812">Transmembrane</keyword>
<dbReference type="RefSeq" id="XP_043134137.1">
    <property type="nucleotide sequence ID" value="XM_043285446.1"/>
</dbReference>
<feature type="compositionally biased region" description="Basic and acidic residues" evidence="1">
    <location>
        <begin position="190"/>
        <end position="200"/>
    </location>
</feature>
<proteinExistence type="predicted"/>
<feature type="chain" id="PRO_5030884402" description="VanZ domain protein" evidence="3">
    <location>
        <begin position="22"/>
        <end position="218"/>
    </location>
</feature>
<evidence type="ECO:0000256" key="3">
    <source>
        <dbReference type="SAM" id="SignalP"/>
    </source>
</evidence>
<keyword evidence="5" id="KW-1185">Reference proteome</keyword>
<dbReference type="NCBIfam" id="NF037970">
    <property type="entry name" value="vanZ_1"/>
    <property type="match status" value="1"/>
</dbReference>
<keyword evidence="2" id="KW-1133">Transmembrane helix</keyword>
<evidence type="ECO:0000256" key="1">
    <source>
        <dbReference type="SAM" id="MobiDB-lite"/>
    </source>
</evidence>
<organism evidence="4 5">
    <name type="scientific">Aspergillus chevalieri</name>
    <name type="common">Eurotium chevalieri</name>
    <dbReference type="NCBI Taxonomy" id="182096"/>
    <lineage>
        <taxon>Eukaryota</taxon>
        <taxon>Fungi</taxon>
        <taxon>Dikarya</taxon>
        <taxon>Ascomycota</taxon>
        <taxon>Pezizomycotina</taxon>
        <taxon>Eurotiomycetes</taxon>
        <taxon>Eurotiomycetidae</taxon>
        <taxon>Eurotiales</taxon>
        <taxon>Aspergillaceae</taxon>
        <taxon>Aspergillus</taxon>
        <taxon>Aspergillus subgen. Aspergillus</taxon>
    </lineage>
</organism>
<dbReference type="Proteomes" id="UP000637239">
    <property type="component" value="Chromosome 2"/>
</dbReference>
<dbReference type="PANTHER" id="PTHR28008">
    <property type="entry name" value="DOMAIN PROTEIN, PUTATIVE (AFU_ORTHOLOGUE AFUA_3G10980)-RELATED"/>
    <property type="match status" value="1"/>
</dbReference>
<evidence type="ECO:0000256" key="2">
    <source>
        <dbReference type="SAM" id="Phobius"/>
    </source>
</evidence>
<dbReference type="PANTHER" id="PTHR28008:SF1">
    <property type="entry name" value="DOMAIN PROTEIN, PUTATIVE (AFU_ORTHOLOGUE AFUA_3G10980)-RELATED"/>
    <property type="match status" value="1"/>
</dbReference>
<keyword evidence="3" id="KW-0732">Signal</keyword>
<evidence type="ECO:0008006" key="6">
    <source>
        <dbReference type="Google" id="ProtNLM"/>
    </source>
</evidence>
<keyword evidence="2" id="KW-0472">Membrane</keyword>
<evidence type="ECO:0000313" key="4">
    <source>
        <dbReference type="EMBL" id="BCR85615.1"/>
    </source>
</evidence>
<feature type="transmembrane region" description="Helical" evidence="2">
    <location>
        <begin position="100"/>
        <end position="117"/>
    </location>
</feature>
<feature type="transmembrane region" description="Helical" evidence="2">
    <location>
        <begin position="66"/>
        <end position="88"/>
    </location>
</feature>
<feature type="transmembrane region" description="Helical" evidence="2">
    <location>
        <begin position="41"/>
        <end position="59"/>
    </location>
</feature>